<evidence type="ECO:0000256" key="2">
    <source>
        <dbReference type="ARBA" id="ARBA00023008"/>
    </source>
</evidence>
<gene>
    <name evidence="7" type="ORF">EV379_0251</name>
</gene>
<feature type="signal peptide" evidence="5">
    <location>
        <begin position="1"/>
        <end position="40"/>
    </location>
</feature>
<dbReference type="OrthoDB" id="5242236at2"/>
<evidence type="ECO:0000256" key="5">
    <source>
        <dbReference type="SAM" id="SignalP"/>
    </source>
</evidence>
<keyword evidence="1 5" id="KW-0732">Signal</keyword>
<name>A0A4Q8AHT5_9MICO</name>
<dbReference type="GO" id="GO:0042597">
    <property type="term" value="C:periplasmic space"/>
    <property type="evidence" value="ECO:0007669"/>
    <property type="project" value="InterPro"/>
</dbReference>
<keyword evidence="4" id="KW-1133">Transmembrane helix</keyword>
<dbReference type="InterPro" id="IPR014755">
    <property type="entry name" value="Cu-Rt/internalin_Ig-like"/>
</dbReference>
<feature type="region of interest" description="Disordered" evidence="3">
    <location>
        <begin position="152"/>
        <end position="177"/>
    </location>
</feature>
<keyword evidence="4" id="KW-0472">Membrane</keyword>
<keyword evidence="8" id="KW-1185">Reference proteome</keyword>
<reference evidence="7 8" key="1">
    <citation type="submission" date="2019-02" db="EMBL/GenBank/DDBJ databases">
        <title>Sequencing the genomes of 1000 actinobacteria strains.</title>
        <authorList>
            <person name="Klenk H.-P."/>
        </authorList>
    </citation>
    <scope>NUCLEOTIDE SEQUENCE [LARGE SCALE GENOMIC DNA]</scope>
    <source>
        <strain evidence="7 8">DSM 18319</strain>
    </source>
</reference>
<dbReference type="Proteomes" id="UP000291483">
    <property type="component" value="Unassembled WGS sequence"/>
</dbReference>
<dbReference type="AlphaFoldDB" id="A0A4Q8AHT5"/>
<dbReference type="GO" id="GO:0005507">
    <property type="term" value="F:copper ion binding"/>
    <property type="evidence" value="ECO:0007669"/>
    <property type="project" value="InterPro"/>
</dbReference>
<feature type="domain" description="CopC" evidence="6">
    <location>
        <begin position="41"/>
        <end position="136"/>
    </location>
</feature>
<evidence type="ECO:0000313" key="8">
    <source>
        <dbReference type="Proteomes" id="UP000291483"/>
    </source>
</evidence>
<dbReference type="InterPro" id="IPR014756">
    <property type="entry name" value="Ig_E-set"/>
</dbReference>
<evidence type="ECO:0000256" key="4">
    <source>
        <dbReference type="SAM" id="Phobius"/>
    </source>
</evidence>
<evidence type="ECO:0000259" key="6">
    <source>
        <dbReference type="Pfam" id="PF04234"/>
    </source>
</evidence>
<keyword evidence="2" id="KW-0186">Copper</keyword>
<sequence length="211" mass="21259">MTRNRFSSGRGLRQRAACGAAIAALVLGTAVFGAAAPASAHNQVLDTVPAADAVVTEQPGTFSVTTSDAILDAETGNAMVVSGPASAPRYYGEGCGVVTGPTLSLDAQLGEPGIYTVTWRAISVDSHVISESYEFEWAPDAGVQLAEGTVEPSCAAASGQTGDAPESGSDAGTEGETAPAAELSNLLWIGGALGAALIAVLVTVLVLRRRQ</sequence>
<accession>A0A4Q8AHT5</accession>
<dbReference type="RefSeq" id="WP_130504555.1">
    <property type="nucleotide sequence ID" value="NZ_SHLC01000001.1"/>
</dbReference>
<dbReference type="SUPFAM" id="SSF81296">
    <property type="entry name" value="E set domains"/>
    <property type="match status" value="1"/>
</dbReference>
<feature type="chain" id="PRO_5020539403" evidence="5">
    <location>
        <begin position="41"/>
        <end position="211"/>
    </location>
</feature>
<organism evidence="7 8">
    <name type="scientific">Microterricola gilva</name>
    <dbReference type="NCBI Taxonomy" id="393267"/>
    <lineage>
        <taxon>Bacteria</taxon>
        <taxon>Bacillati</taxon>
        <taxon>Actinomycetota</taxon>
        <taxon>Actinomycetes</taxon>
        <taxon>Micrococcales</taxon>
        <taxon>Microbacteriaceae</taxon>
        <taxon>Microterricola</taxon>
    </lineage>
</organism>
<comment type="caution">
    <text evidence="7">The sequence shown here is derived from an EMBL/GenBank/DDBJ whole genome shotgun (WGS) entry which is preliminary data.</text>
</comment>
<dbReference type="EMBL" id="SHLC01000001">
    <property type="protein sequence ID" value="RZU63962.1"/>
    <property type="molecule type" value="Genomic_DNA"/>
</dbReference>
<protein>
    <submittedName>
        <fullName evidence="7">Methionine-rich copper-binding protein CopC</fullName>
    </submittedName>
</protein>
<dbReference type="GO" id="GO:0046688">
    <property type="term" value="P:response to copper ion"/>
    <property type="evidence" value="ECO:0007669"/>
    <property type="project" value="InterPro"/>
</dbReference>
<evidence type="ECO:0000256" key="3">
    <source>
        <dbReference type="SAM" id="MobiDB-lite"/>
    </source>
</evidence>
<feature type="transmembrane region" description="Helical" evidence="4">
    <location>
        <begin position="186"/>
        <end position="207"/>
    </location>
</feature>
<evidence type="ECO:0000256" key="1">
    <source>
        <dbReference type="ARBA" id="ARBA00022729"/>
    </source>
</evidence>
<keyword evidence="4" id="KW-0812">Transmembrane</keyword>
<evidence type="ECO:0000313" key="7">
    <source>
        <dbReference type="EMBL" id="RZU63962.1"/>
    </source>
</evidence>
<proteinExistence type="predicted"/>
<dbReference type="Gene3D" id="2.60.40.1220">
    <property type="match status" value="1"/>
</dbReference>
<dbReference type="InterPro" id="IPR007348">
    <property type="entry name" value="CopC_dom"/>
</dbReference>
<dbReference type="Pfam" id="PF04234">
    <property type="entry name" value="CopC"/>
    <property type="match status" value="1"/>
</dbReference>